<dbReference type="RefSeq" id="WP_152602135.1">
    <property type="nucleotide sequence ID" value="NZ_JACHBQ010000001.1"/>
</dbReference>
<keyword evidence="1" id="KW-0812">Transmembrane</keyword>
<evidence type="ECO:0000313" key="4">
    <source>
        <dbReference type="Proteomes" id="UP000561726"/>
    </source>
</evidence>
<name>A0A7W8ZWJ7_9MICO</name>
<feature type="transmembrane region" description="Helical" evidence="1">
    <location>
        <begin position="20"/>
        <end position="41"/>
    </location>
</feature>
<proteinExistence type="predicted"/>
<dbReference type="Pfam" id="PF23636">
    <property type="entry name" value="DUF7144"/>
    <property type="match status" value="1"/>
</dbReference>
<keyword evidence="1" id="KW-1133">Transmembrane helix</keyword>
<evidence type="ECO:0000313" key="3">
    <source>
        <dbReference type="EMBL" id="MBB5641519.1"/>
    </source>
</evidence>
<feature type="transmembrane region" description="Helical" evidence="1">
    <location>
        <begin position="87"/>
        <end position="104"/>
    </location>
</feature>
<evidence type="ECO:0000259" key="2">
    <source>
        <dbReference type="Pfam" id="PF23636"/>
    </source>
</evidence>
<reference evidence="3 4" key="1">
    <citation type="submission" date="2020-08" db="EMBL/GenBank/DDBJ databases">
        <title>Sequencing the genomes of 1000 actinobacteria strains.</title>
        <authorList>
            <person name="Klenk H.-P."/>
        </authorList>
    </citation>
    <scope>NUCLEOTIDE SEQUENCE [LARGE SCALE GENOMIC DNA]</scope>
    <source>
        <strain evidence="3 4">DSM 21065</strain>
    </source>
</reference>
<dbReference type="InterPro" id="IPR055568">
    <property type="entry name" value="DUF7144"/>
</dbReference>
<protein>
    <submittedName>
        <fullName evidence="3">CHASE2 domain-containing sensor protein</fullName>
    </submittedName>
</protein>
<comment type="caution">
    <text evidence="3">The sequence shown here is derived from an EMBL/GenBank/DDBJ whole genome shotgun (WGS) entry which is preliminary data.</text>
</comment>
<dbReference type="EMBL" id="JACHBQ010000001">
    <property type="protein sequence ID" value="MBB5641519.1"/>
    <property type="molecule type" value="Genomic_DNA"/>
</dbReference>
<feature type="transmembrane region" description="Helical" evidence="1">
    <location>
        <begin position="61"/>
        <end position="80"/>
    </location>
</feature>
<keyword evidence="1" id="KW-0472">Membrane</keyword>
<dbReference type="Proteomes" id="UP000561726">
    <property type="component" value="Unassembled WGS sequence"/>
</dbReference>
<organism evidence="3 4">
    <name type="scientific">Cryobacterium roopkundense</name>
    <dbReference type="NCBI Taxonomy" id="1001240"/>
    <lineage>
        <taxon>Bacteria</taxon>
        <taxon>Bacillati</taxon>
        <taxon>Actinomycetota</taxon>
        <taxon>Actinomycetes</taxon>
        <taxon>Micrococcales</taxon>
        <taxon>Microbacteriaceae</taxon>
        <taxon>Cryobacterium</taxon>
    </lineage>
</organism>
<dbReference type="AlphaFoldDB" id="A0A7W8ZWJ7"/>
<feature type="domain" description="DUF7144" evidence="2">
    <location>
        <begin position="18"/>
        <end position="129"/>
    </location>
</feature>
<dbReference type="OrthoDB" id="4482242at2"/>
<sequence>MTSTQLTETDTMRGVGGALFAKTLMIIGGFFWALEGLAGIFNGNIFRPVANYYDISGTTWGWVHLSFGILVLLAGFAVIVGQTWARVTGIILVSISAILNFVFIPWAPFWAITIVAFDIWIIHALAVYRPLSRDTD</sequence>
<gene>
    <name evidence="3" type="ORF">BJ997_002067</name>
</gene>
<accession>A0A7W8ZWJ7</accession>
<evidence type="ECO:0000256" key="1">
    <source>
        <dbReference type="SAM" id="Phobius"/>
    </source>
</evidence>
<feature type="transmembrane region" description="Helical" evidence="1">
    <location>
        <begin position="110"/>
        <end position="128"/>
    </location>
</feature>